<comment type="pathway">
    <text evidence="1">Secondary metabolite biosynthesis.</text>
</comment>
<keyword evidence="3" id="KW-0285">Flavoprotein</keyword>
<name>A0A136IKC1_9PEZI</name>
<keyword evidence="4" id="KW-0274">FAD</keyword>
<dbReference type="SUPFAM" id="SSF51905">
    <property type="entry name" value="FAD/NAD(P)-binding domain"/>
    <property type="match status" value="1"/>
</dbReference>
<dbReference type="InParanoid" id="A0A136IKC1"/>
<dbReference type="GO" id="GO:0004497">
    <property type="term" value="F:monooxygenase activity"/>
    <property type="evidence" value="ECO:0007669"/>
    <property type="project" value="UniProtKB-KW"/>
</dbReference>
<accession>A0A136IKC1</accession>
<dbReference type="EMBL" id="KQ964284">
    <property type="protein sequence ID" value="KXJ85365.1"/>
    <property type="molecule type" value="Genomic_DNA"/>
</dbReference>
<feature type="domain" description="FAD-binding" evidence="8">
    <location>
        <begin position="8"/>
        <end position="356"/>
    </location>
</feature>
<dbReference type="Pfam" id="PF01494">
    <property type="entry name" value="FAD_binding_3"/>
    <property type="match status" value="1"/>
</dbReference>
<dbReference type="AlphaFoldDB" id="A0A136IKC1"/>
<dbReference type="SUPFAM" id="SSF160104">
    <property type="entry name" value="Acetoacetate decarboxylase-like"/>
    <property type="match status" value="1"/>
</dbReference>
<dbReference type="PRINTS" id="PR00420">
    <property type="entry name" value="RNGMNOXGNASE"/>
</dbReference>
<evidence type="ECO:0000313" key="9">
    <source>
        <dbReference type="EMBL" id="KXJ85365.1"/>
    </source>
</evidence>
<dbReference type="STRING" id="196109.A0A136IKC1"/>
<dbReference type="Gene3D" id="3.50.50.60">
    <property type="entry name" value="FAD/NAD(P)-binding domain"/>
    <property type="match status" value="1"/>
</dbReference>
<evidence type="ECO:0000256" key="7">
    <source>
        <dbReference type="SAM" id="MobiDB-lite"/>
    </source>
</evidence>
<dbReference type="PANTHER" id="PTHR13789">
    <property type="entry name" value="MONOOXYGENASE"/>
    <property type="match status" value="1"/>
</dbReference>
<evidence type="ECO:0000256" key="2">
    <source>
        <dbReference type="ARBA" id="ARBA00007992"/>
    </source>
</evidence>
<evidence type="ECO:0000256" key="3">
    <source>
        <dbReference type="ARBA" id="ARBA00022630"/>
    </source>
</evidence>
<feature type="region of interest" description="Disordered" evidence="7">
    <location>
        <begin position="578"/>
        <end position="618"/>
    </location>
</feature>
<evidence type="ECO:0000313" key="10">
    <source>
        <dbReference type="Proteomes" id="UP000070501"/>
    </source>
</evidence>
<keyword evidence="6" id="KW-0503">Monooxygenase</keyword>
<evidence type="ECO:0000256" key="4">
    <source>
        <dbReference type="ARBA" id="ARBA00022827"/>
    </source>
</evidence>
<reference evidence="10" key="1">
    <citation type="submission" date="2016-02" db="EMBL/GenBank/DDBJ databases">
        <title>Draft genome sequence of Microdochium bolleyi, a fungal endophyte of beachgrass.</title>
        <authorList>
            <consortium name="DOE Joint Genome Institute"/>
            <person name="David A.S."/>
            <person name="May G."/>
            <person name="Haridas S."/>
            <person name="Lim J."/>
            <person name="Wang M."/>
            <person name="Labutti K."/>
            <person name="Lipzen A."/>
            <person name="Barry K."/>
            <person name="Grigoriev I.V."/>
        </authorList>
    </citation>
    <scope>NUCLEOTIDE SEQUENCE [LARGE SCALE GENOMIC DNA]</scope>
    <source>
        <strain evidence="10">J235TASD1</strain>
    </source>
</reference>
<organism evidence="9 10">
    <name type="scientific">Microdochium bolleyi</name>
    <dbReference type="NCBI Taxonomy" id="196109"/>
    <lineage>
        <taxon>Eukaryota</taxon>
        <taxon>Fungi</taxon>
        <taxon>Dikarya</taxon>
        <taxon>Ascomycota</taxon>
        <taxon>Pezizomycotina</taxon>
        <taxon>Sordariomycetes</taxon>
        <taxon>Xylariomycetidae</taxon>
        <taxon>Xylariales</taxon>
        <taxon>Microdochiaceae</taxon>
        <taxon>Microdochium</taxon>
    </lineage>
</organism>
<dbReference type="InterPro" id="IPR002938">
    <property type="entry name" value="FAD-bd"/>
</dbReference>
<sequence length="714" mass="76635">MLTQTFPGIGGLMAATVLRSHGHDITIFERSQLAQETSAAVHIPPNAYGLLKRFGLVPEDIGANPIRGVIEWDEQGNKKMELDTTRSAGLWQHPWVLAHRVGLHSALKNLATGPDGPNTPAVLKTGCRVASVDPEAGTVTFEDGTTETGDLIIGADGSVTRTAVAGDIKPFGSGKSAFRFLVPHDKIRQAPEAEPFTREDGIMNMWIGSNKRIIMYPCNNNTIMNFNAIHPSEESAHAKKSGDDWSGGGSKDALLATYKEFPPAVQALLQLVDGDSVKAWTLLDMERIKNWTKGKAALLGDAAHPFLPRESAPAGVAMEDAVSLATLLPMGVTPEQLPDRLALYSKLRDDRAHRIQEVSRMIGEDIDEEGRKKFDMFKFTAYNYGHDEWHNTTAALRKLEASSHGPMYLRQPVSFGPMISPRQHPFLSRMGSLPPPKVTTTTVRFRTSATYLKNLLPNATDFSFAAPGSVATASFVTIQLDSLAWLGGRGYNVFGLYIHGVKYEKPDGPPGPPTVGSFLPVLFESAADPITTGREELGMPKVFADVEVTRDDKSGSLRTVCSWQGHKFVDVQVSQLAPFDPSAAPPNGAPADGPPSGGPPGPPGAGGPPGGPPAGPNEKLLVYRYVPAVGKPGQADGEYPVLIENGMAMGPRDITSALRSTDARIAFDKGDWTKLPTLHHIAESLAELPIYGVIDATVEEGTGVAAFDKVSRLA</sequence>
<evidence type="ECO:0000256" key="6">
    <source>
        <dbReference type="ARBA" id="ARBA00023033"/>
    </source>
</evidence>
<dbReference type="Proteomes" id="UP000070501">
    <property type="component" value="Unassembled WGS sequence"/>
</dbReference>
<dbReference type="InterPro" id="IPR050493">
    <property type="entry name" value="FAD-dep_Monooxygenase_BioMet"/>
</dbReference>
<keyword evidence="10" id="KW-1185">Reference proteome</keyword>
<evidence type="ECO:0000256" key="5">
    <source>
        <dbReference type="ARBA" id="ARBA00023002"/>
    </source>
</evidence>
<dbReference type="OrthoDB" id="1047367at2759"/>
<dbReference type="Gene3D" id="2.40.400.10">
    <property type="entry name" value="Acetoacetate decarboxylase-like"/>
    <property type="match status" value="1"/>
</dbReference>
<gene>
    <name evidence="9" type="ORF">Micbo1qcDRAFT_154287</name>
</gene>
<evidence type="ECO:0000256" key="1">
    <source>
        <dbReference type="ARBA" id="ARBA00005179"/>
    </source>
</evidence>
<feature type="compositionally biased region" description="Pro residues" evidence="7">
    <location>
        <begin position="583"/>
        <end position="615"/>
    </location>
</feature>
<dbReference type="SUPFAM" id="SSF54373">
    <property type="entry name" value="FAD-linked reductases, C-terminal domain"/>
    <property type="match status" value="1"/>
</dbReference>
<keyword evidence="5" id="KW-0560">Oxidoreductase</keyword>
<comment type="similarity">
    <text evidence="2">Belongs to the paxM FAD-dependent monooxygenase family.</text>
</comment>
<dbReference type="GO" id="GO:0016829">
    <property type="term" value="F:lyase activity"/>
    <property type="evidence" value="ECO:0007669"/>
    <property type="project" value="InterPro"/>
</dbReference>
<dbReference type="InterPro" id="IPR036188">
    <property type="entry name" value="FAD/NAD-bd_sf"/>
</dbReference>
<evidence type="ECO:0000259" key="8">
    <source>
        <dbReference type="Pfam" id="PF01494"/>
    </source>
</evidence>
<protein>
    <recommendedName>
        <fullName evidence="8">FAD-binding domain-containing protein</fullName>
    </recommendedName>
</protein>
<dbReference type="InterPro" id="IPR023375">
    <property type="entry name" value="ADC_dom_sf"/>
</dbReference>
<dbReference type="PANTHER" id="PTHR13789:SF261">
    <property type="entry name" value="HYDROXYLASE, PUTATIVE (AFU_ORTHOLOGUE AFUA_7G00590)-RELATED"/>
    <property type="match status" value="1"/>
</dbReference>
<dbReference type="Pfam" id="PF06314">
    <property type="entry name" value="ADC"/>
    <property type="match status" value="1"/>
</dbReference>
<dbReference type="InterPro" id="IPR010451">
    <property type="entry name" value="Acetoacetate_decarboxylase"/>
</dbReference>
<proteinExistence type="inferred from homology"/>
<dbReference type="GO" id="GO:0071949">
    <property type="term" value="F:FAD binding"/>
    <property type="evidence" value="ECO:0007669"/>
    <property type="project" value="InterPro"/>
</dbReference>